<dbReference type="AlphaFoldDB" id="A0A3B0CIB9"/>
<dbReference type="SMART" id="SM00342">
    <property type="entry name" value="HTH_ARAC"/>
    <property type="match status" value="1"/>
</dbReference>
<dbReference type="OrthoDB" id="247151at2"/>
<dbReference type="EMBL" id="RBAH01000007">
    <property type="protein sequence ID" value="RKN84591.1"/>
    <property type="molecule type" value="Genomic_DNA"/>
</dbReference>
<reference evidence="5 6" key="1">
    <citation type="journal article" date="2007" name="Int. J. Syst. Evol. Microbiol.">
        <title>Paenibacillus ginsengarvi sp. nov., isolated from soil from ginseng cultivation.</title>
        <authorList>
            <person name="Yoon M.H."/>
            <person name="Ten L.N."/>
            <person name="Im W.T."/>
        </authorList>
    </citation>
    <scope>NUCLEOTIDE SEQUENCE [LARGE SCALE GENOMIC DNA]</scope>
    <source>
        <strain evidence="5 6">KCTC 13059</strain>
    </source>
</reference>
<keyword evidence="6" id="KW-1185">Reference proteome</keyword>
<dbReference type="Pfam" id="PF12833">
    <property type="entry name" value="HTH_18"/>
    <property type="match status" value="1"/>
</dbReference>
<dbReference type="InterPro" id="IPR020449">
    <property type="entry name" value="Tscrpt_reg_AraC-type_HTH"/>
</dbReference>
<dbReference type="InterPro" id="IPR037923">
    <property type="entry name" value="HTH-like"/>
</dbReference>
<dbReference type="InterPro" id="IPR009057">
    <property type="entry name" value="Homeodomain-like_sf"/>
</dbReference>
<dbReference type="PANTHER" id="PTHR43280">
    <property type="entry name" value="ARAC-FAMILY TRANSCRIPTIONAL REGULATOR"/>
    <property type="match status" value="1"/>
</dbReference>
<dbReference type="InterPro" id="IPR003313">
    <property type="entry name" value="AraC-bd"/>
</dbReference>
<name>A0A3B0CIB9_9BACL</name>
<gene>
    <name evidence="5" type="ORF">D7M11_11375</name>
</gene>
<dbReference type="Gene3D" id="1.10.10.60">
    <property type="entry name" value="Homeodomain-like"/>
    <property type="match status" value="2"/>
</dbReference>
<evidence type="ECO:0000259" key="4">
    <source>
        <dbReference type="PROSITE" id="PS01124"/>
    </source>
</evidence>
<evidence type="ECO:0000313" key="6">
    <source>
        <dbReference type="Proteomes" id="UP000282311"/>
    </source>
</evidence>
<dbReference type="GO" id="GO:0003700">
    <property type="term" value="F:DNA-binding transcription factor activity"/>
    <property type="evidence" value="ECO:0007669"/>
    <property type="project" value="InterPro"/>
</dbReference>
<dbReference type="Proteomes" id="UP000282311">
    <property type="component" value="Unassembled WGS sequence"/>
</dbReference>
<dbReference type="PANTHER" id="PTHR43280:SF2">
    <property type="entry name" value="HTH-TYPE TRANSCRIPTIONAL REGULATOR EXSA"/>
    <property type="match status" value="1"/>
</dbReference>
<feature type="domain" description="HTH araC/xylS-type" evidence="4">
    <location>
        <begin position="197"/>
        <end position="296"/>
    </location>
</feature>
<sequence length="301" mass="34890">MSVDLSLINHRPETNNVVERHFRRFPVFSRKESLKAHPYKLHVQPGIEINLSLAGSAIYVIGERLYTTTPGQLLIFPGHIPHQVFVDKNGCYRRAVVCIDYPTIHREQDSYPFPLSSLDWFDNVSCYQFQLQAKPFTTIKKAAAQMHSELLEQKKGWQRMIIAELLSLTVTVERVVDEQLAAEHRLSQRHTSRDLTAQCCSFIESRLYDDLSLTSVAERFYVSPEHLTRTFKRDTGVAFYQYVLQERIQESKRIMRTNRDLSLTEIAYSLGFASSSHFSRTFKSITGLTPREYRLQSHSEP</sequence>
<comment type="caution">
    <text evidence="5">The sequence shown here is derived from an EMBL/GenBank/DDBJ whole genome shotgun (WGS) entry which is preliminary data.</text>
</comment>
<organism evidence="5 6">
    <name type="scientific">Paenibacillus ginsengarvi</name>
    <dbReference type="NCBI Taxonomy" id="400777"/>
    <lineage>
        <taxon>Bacteria</taxon>
        <taxon>Bacillati</taxon>
        <taxon>Bacillota</taxon>
        <taxon>Bacilli</taxon>
        <taxon>Bacillales</taxon>
        <taxon>Paenibacillaceae</taxon>
        <taxon>Paenibacillus</taxon>
    </lineage>
</organism>
<evidence type="ECO:0000256" key="2">
    <source>
        <dbReference type="ARBA" id="ARBA00023125"/>
    </source>
</evidence>
<dbReference type="PROSITE" id="PS00041">
    <property type="entry name" value="HTH_ARAC_FAMILY_1"/>
    <property type="match status" value="1"/>
</dbReference>
<accession>A0A3B0CIB9</accession>
<dbReference type="InterPro" id="IPR018062">
    <property type="entry name" value="HTH_AraC-typ_CS"/>
</dbReference>
<dbReference type="SUPFAM" id="SSF46689">
    <property type="entry name" value="Homeodomain-like"/>
    <property type="match status" value="2"/>
</dbReference>
<evidence type="ECO:0000313" key="5">
    <source>
        <dbReference type="EMBL" id="RKN84591.1"/>
    </source>
</evidence>
<keyword evidence="3" id="KW-0804">Transcription</keyword>
<dbReference type="InterPro" id="IPR018060">
    <property type="entry name" value="HTH_AraC"/>
</dbReference>
<proteinExistence type="predicted"/>
<dbReference type="SUPFAM" id="SSF51215">
    <property type="entry name" value="Regulatory protein AraC"/>
    <property type="match status" value="1"/>
</dbReference>
<dbReference type="InterPro" id="IPR014710">
    <property type="entry name" value="RmlC-like_jellyroll"/>
</dbReference>
<protein>
    <submittedName>
        <fullName evidence="5">AraC family transcriptional regulator</fullName>
    </submittedName>
</protein>
<evidence type="ECO:0000256" key="3">
    <source>
        <dbReference type="ARBA" id="ARBA00023163"/>
    </source>
</evidence>
<evidence type="ECO:0000256" key="1">
    <source>
        <dbReference type="ARBA" id="ARBA00023015"/>
    </source>
</evidence>
<dbReference type="Pfam" id="PF02311">
    <property type="entry name" value="AraC_binding"/>
    <property type="match status" value="1"/>
</dbReference>
<dbReference type="PROSITE" id="PS01124">
    <property type="entry name" value="HTH_ARAC_FAMILY_2"/>
    <property type="match status" value="1"/>
</dbReference>
<keyword evidence="1" id="KW-0805">Transcription regulation</keyword>
<dbReference type="GO" id="GO:0043565">
    <property type="term" value="F:sequence-specific DNA binding"/>
    <property type="evidence" value="ECO:0007669"/>
    <property type="project" value="InterPro"/>
</dbReference>
<dbReference type="PRINTS" id="PR00032">
    <property type="entry name" value="HTHARAC"/>
</dbReference>
<keyword evidence="2" id="KW-0238">DNA-binding</keyword>
<dbReference type="Gene3D" id="2.60.120.10">
    <property type="entry name" value="Jelly Rolls"/>
    <property type="match status" value="1"/>
</dbReference>